<sequence>MNRFAGDMIQQYPAVRILSSGKGVDESGEEFTAVKVEGKLKNSTIDINGPGNSGIGVESEGGEFDNVSLDIDGFETNLKTEDTEGTISSLDSTDTDIGWKAKSGTDIEVGEINFETRIADIVYTHGVRIEFIDEVANQIYRETSGSLKPAEIELHSQAKAVLDSESEEEKRKKFAQLLKNGYRGIDAFLNVYTAYKLVQIYTDFGGSSVPNLLPY</sequence>
<accession>A0AAU8CDD3</accession>
<evidence type="ECO:0000313" key="1">
    <source>
        <dbReference type="EMBL" id="XCF16234.1"/>
    </source>
</evidence>
<name>A0AAU8CDD3_9EURY</name>
<dbReference type="AlphaFoldDB" id="A0AAU8CDD3"/>
<reference evidence="1" key="1">
    <citation type="submission" date="2024-06" db="EMBL/GenBank/DDBJ databases">
        <title>Genome Sequence of an extremely halophilic archaeon isolated from Permian era halite, Salado Formation, Carlsbad, New Mexico: Halobacterium sp. strain NMX12-1.</title>
        <authorList>
            <person name="Sotoa L."/>
            <person name="DasSarma P."/>
            <person name="Anton B.P."/>
            <person name="Vincze T."/>
            <person name="Verma I."/>
            <person name="Eralp B."/>
            <person name="Powers D.W."/>
            <person name="Dozier B.L."/>
            <person name="Roberts R.J."/>
            <person name="DasSarma S."/>
        </authorList>
    </citation>
    <scope>NUCLEOTIDE SEQUENCE</scope>
    <source>
        <strain evidence="1">NMX12-1</strain>
    </source>
</reference>
<gene>
    <name evidence="1" type="ORF">ABSL23_13445</name>
</gene>
<protein>
    <submittedName>
        <fullName evidence="1">Uncharacterized protein</fullName>
    </submittedName>
</protein>
<dbReference type="KEGG" id="hanx:ABSL23_13445"/>
<proteinExistence type="predicted"/>
<dbReference type="EMBL" id="CP159204">
    <property type="protein sequence ID" value="XCF16234.1"/>
    <property type="molecule type" value="Genomic_DNA"/>
</dbReference>
<organism evidence="1">
    <name type="scientific">Halobacterium sp. NMX12-1</name>
    <dbReference type="NCBI Taxonomy" id="3166650"/>
    <lineage>
        <taxon>Archaea</taxon>
        <taxon>Methanobacteriati</taxon>
        <taxon>Methanobacteriota</taxon>
        <taxon>Stenosarchaea group</taxon>
        <taxon>Halobacteria</taxon>
        <taxon>Halobacteriales</taxon>
        <taxon>Halobacteriaceae</taxon>
        <taxon>Halobacterium</taxon>
    </lineage>
</organism>